<dbReference type="Gene3D" id="3.40.190.10">
    <property type="entry name" value="Periplasmic binding protein-like II"/>
    <property type="match status" value="2"/>
</dbReference>
<gene>
    <name evidence="3" type="ORF">NCTC9645_03673</name>
</gene>
<comment type="similarity">
    <text evidence="1">Belongs to the LysR transcriptional regulatory family.</text>
</comment>
<dbReference type="InterPro" id="IPR058163">
    <property type="entry name" value="LysR-type_TF_proteobact-type"/>
</dbReference>
<dbReference type="InterPro" id="IPR005119">
    <property type="entry name" value="LysR_subst-bd"/>
</dbReference>
<reference evidence="3 4" key="1">
    <citation type="submission" date="2018-06" db="EMBL/GenBank/DDBJ databases">
        <authorList>
            <consortium name="Pathogen Informatics"/>
            <person name="Doyle S."/>
        </authorList>
    </citation>
    <scope>NUCLEOTIDE SEQUENCE [LARGE SCALE GENOMIC DNA]</scope>
    <source>
        <strain evidence="3 4">NCTC9645</strain>
    </source>
</reference>
<dbReference type="SUPFAM" id="SSF53850">
    <property type="entry name" value="Periplasmic binding protein-like II"/>
    <property type="match status" value="1"/>
</dbReference>
<feature type="domain" description="LysR substrate-binding" evidence="2">
    <location>
        <begin position="4"/>
        <end position="126"/>
    </location>
</feature>
<dbReference type="EMBL" id="UASO01000004">
    <property type="protein sequence ID" value="SQC23630.1"/>
    <property type="molecule type" value="Genomic_DNA"/>
</dbReference>
<dbReference type="Pfam" id="PF03466">
    <property type="entry name" value="LysR_substrate"/>
    <property type="match status" value="1"/>
</dbReference>
<dbReference type="GO" id="GO:0006351">
    <property type="term" value="P:DNA-templated transcription"/>
    <property type="evidence" value="ECO:0007669"/>
    <property type="project" value="TreeGrafter"/>
</dbReference>
<evidence type="ECO:0000256" key="1">
    <source>
        <dbReference type="ARBA" id="ARBA00009437"/>
    </source>
</evidence>
<name>A0A2X3FL07_KLEPN</name>
<protein>
    <submittedName>
        <fullName evidence="3">Glycine cleavage system transcriptional activator</fullName>
    </submittedName>
</protein>
<dbReference type="PANTHER" id="PTHR30537">
    <property type="entry name" value="HTH-TYPE TRANSCRIPTIONAL REGULATOR"/>
    <property type="match status" value="1"/>
</dbReference>
<proteinExistence type="inferred from homology"/>
<dbReference type="PANTHER" id="PTHR30537:SF79">
    <property type="entry name" value="TRANSCRIPTIONAL REGULATOR-RELATED"/>
    <property type="match status" value="1"/>
</dbReference>
<evidence type="ECO:0000313" key="3">
    <source>
        <dbReference type="EMBL" id="SQC23630.1"/>
    </source>
</evidence>
<accession>A0A2X3FL07</accession>
<dbReference type="Proteomes" id="UP000250675">
    <property type="component" value="Unassembled WGS sequence"/>
</dbReference>
<evidence type="ECO:0000313" key="4">
    <source>
        <dbReference type="Proteomes" id="UP000250675"/>
    </source>
</evidence>
<dbReference type="GO" id="GO:0003700">
    <property type="term" value="F:DNA-binding transcription factor activity"/>
    <property type="evidence" value="ECO:0007669"/>
    <property type="project" value="TreeGrafter"/>
</dbReference>
<organism evidence="3 4">
    <name type="scientific">Klebsiella pneumoniae</name>
    <dbReference type="NCBI Taxonomy" id="573"/>
    <lineage>
        <taxon>Bacteria</taxon>
        <taxon>Pseudomonadati</taxon>
        <taxon>Pseudomonadota</taxon>
        <taxon>Gammaproteobacteria</taxon>
        <taxon>Enterobacterales</taxon>
        <taxon>Enterobacteriaceae</taxon>
        <taxon>Klebsiella/Raoultella group</taxon>
        <taxon>Klebsiella</taxon>
        <taxon>Klebsiella pneumoniae complex</taxon>
    </lineage>
</organism>
<evidence type="ECO:0000259" key="2">
    <source>
        <dbReference type="Pfam" id="PF03466"/>
    </source>
</evidence>
<dbReference type="GO" id="GO:0043565">
    <property type="term" value="F:sequence-specific DNA binding"/>
    <property type="evidence" value="ECO:0007669"/>
    <property type="project" value="TreeGrafter"/>
</dbReference>
<dbReference type="AlphaFoldDB" id="A0A2X3FL07"/>
<sequence length="136" mass="14906">MNRLVVAAPGYRGGNLPTTPQAIAASDIIFSMESWNAWCSQAGLEKPIVPSGLRLNDSNLVLEAVRLGAGVALERRSLVAGAIARGELVQLTAVTVPYPWHYWLTVSPQAENRPEVARFIAWLEEEIALWRQQISA</sequence>